<evidence type="ECO:0000256" key="8">
    <source>
        <dbReference type="PROSITE-ProRule" id="PRU00042"/>
    </source>
</evidence>
<comment type="caution">
    <text evidence="10">The sequence shown here is derived from an EMBL/GenBank/DDBJ whole genome shotgun (WGS) entry which is preliminary data.</text>
</comment>
<evidence type="ECO:0000256" key="7">
    <source>
        <dbReference type="ARBA" id="ARBA00023242"/>
    </source>
</evidence>
<name>A0ABD2MXN7_9CUCU</name>
<accession>A0ABD2MXN7</accession>
<dbReference type="InterPro" id="IPR036236">
    <property type="entry name" value="Znf_C2H2_sf"/>
</dbReference>
<feature type="domain" description="C2H2-type" evidence="9">
    <location>
        <begin position="202"/>
        <end position="230"/>
    </location>
</feature>
<dbReference type="AlphaFoldDB" id="A0ABD2MXN7"/>
<keyword evidence="2" id="KW-0479">Metal-binding</keyword>
<evidence type="ECO:0000256" key="3">
    <source>
        <dbReference type="ARBA" id="ARBA00022737"/>
    </source>
</evidence>
<protein>
    <recommendedName>
        <fullName evidence="9">C2H2-type domain-containing protein</fullName>
    </recommendedName>
</protein>
<dbReference type="GO" id="GO:0003677">
    <property type="term" value="F:DNA binding"/>
    <property type="evidence" value="ECO:0007669"/>
    <property type="project" value="UniProtKB-KW"/>
</dbReference>
<evidence type="ECO:0000256" key="4">
    <source>
        <dbReference type="ARBA" id="ARBA00022771"/>
    </source>
</evidence>
<dbReference type="Proteomes" id="UP001516400">
    <property type="component" value="Unassembled WGS sequence"/>
</dbReference>
<evidence type="ECO:0000256" key="1">
    <source>
        <dbReference type="ARBA" id="ARBA00004123"/>
    </source>
</evidence>
<keyword evidence="3" id="KW-0677">Repeat</keyword>
<comment type="subcellular location">
    <subcellularLocation>
        <location evidence="1">Nucleus</location>
    </subcellularLocation>
</comment>
<gene>
    <name evidence="10" type="ORF">HHI36_021687</name>
</gene>
<dbReference type="PROSITE" id="PS50157">
    <property type="entry name" value="ZINC_FINGER_C2H2_2"/>
    <property type="match status" value="1"/>
</dbReference>
<sequence>MDFSNIETTHTSQFIKQEDNSFVNQFIDVKEKTWERNNFINSYEGSIREGTNMPNKLEFLKIEPGQTEENFSVISETSCEDFDDMEKKISNQEVEIKYEVCEDLKIDTDGYGTVISKIEEDSGTVEHELFDEKNWHEVPSSENSVKFEKVEDKIFDEMEMSEVNDSQVVLKNHKLSHGDYQLGGKRQLKDHVNGTKVSKRKYKCSHCVYEATQKSHLTTHINSVHLRIKNYKCDQCDYQASYKDLLKNI</sequence>
<keyword evidence="5" id="KW-0862">Zinc</keyword>
<keyword evidence="7" id="KW-0539">Nucleus</keyword>
<dbReference type="InterPro" id="IPR013087">
    <property type="entry name" value="Znf_C2H2_type"/>
</dbReference>
<proteinExistence type="predicted"/>
<dbReference type="SUPFAM" id="SSF57667">
    <property type="entry name" value="beta-beta-alpha zinc fingers"/>
    <property type="match status" value="1"/>
</dbReference>
<reference evidence="10 11" key="1">
    <citation type="journal article" date="2021" name="BMC Biol.">
        <title>Horizontally acquired antibacterial genes associated with adaptive radiation of ladybird beetles.</title>
        <authorList>
            <person name="Li H.S."/>
            <person name="Tang X.F."/>
            <person name="Huang Y.H."/>
            <person name="Xu Z.Y."/>
            <person name="Chen M.L."/>
            <person name="Du X.Y."/>
            <person name="Qiu B.Y."/>
            <person name="Chen P.T."/>
            <person name="Zhang W."/>
            <person name="Slipinski A."/>
            <person name="Escalona H.E."/>
            <person name="Waterhouse R.M."/>
            <person name="Zwick A."/>
            <person name="Pang H."/>
        </authorList>
    </citation>
    <scope>NUCLEOTIDE SEQUENCE [LARGE SCALE GENOMIC DNA]</scope>
    <source>
        <strain evidence="10">SYSU2018</strain>
    </source>
</reference>
<evidence type="ECO:0000313" key="11">
    <source>
        <dbReference type="Proteomes" id="UP001516400"/>
    </source>
</evidence>
<keyword evidence="4 8" id="KW-0863">Zinc-finger</keyword>
<keyword evidence="6" id="KW-0238">DNA-binding</keyword>
<evidence type="ECO:0000256" key="6">
    <source>
        <dbReference type="ARBA" id="ARBA00023125"/>
    </source>
</evidence>
<dbReference type="Gene3D" id="3.30.160.60">
    <property type="entry name" value="Classic Zinc Finger"/>
    <property type="match status" value="1"/>
</dbReference>
<dbReference type="GO" id="GO:0005634">
    <property type="term" value="C:nucleus"/>
    <property type="evidence" value="ECO:0007669"/>
    <property type="project" value="UniProtKB-SubCell"/>
</dbReference>
<evidence type="ECO:0000256" key="2">
    <source>
        <dbReference type="ARBA" id="ARBA00022723"/>
    </source>
</evidence>
<dbReference type="PANTHER" id="PTHR24392">
    <property type="entry name" value="ZINC FINGER PROTEIN"/>
    <property type="match status" value="1"/>
</dbReference>
<dbReference type="GO" id="GO:0008270">
    <property type="term" value="F:zinc ion binding"/>
    <property type="evidence" value="ECO:0007669"/>
    <property type="project" value="UniProtKB-KW"/>
</dbReference>
<dbReference type="EMBL" id="JABFTP020000042">
    <property type="protein sequence ID" value="KAL3271191.1"/>
    <property type="molecule type" value="Genomic_DNA"/>
</dbReference>
<evidence type="ECO:0000259" key="9">
    <source>
        <dbReference type="PROSITE" id="PS50157"/>
    </source>
</evidence>
<keyword evidence="11" id="KW-1185">Reference proteome</keyword>
<organism evidence="10 11">
    <name type="scientific">Cryptolaemus montrouzieri</name>
    <dbReference type="NCBI Taxonomy" id="559131"/>
    <lineage>
        <taxon>Eukaryota</taxon>
        <taxon>Metazoa</taxon>
        <taxon>Ecdysozoa</taxon>
        <taxon>Arthropoda</taxon>
        <taxon>Hexapoda</taxon>
        <taxon>Insecta</taxon>
        <taxon>Pterygota</taxon>
        <taxon>Neoptera</taxon>
        <taxon>Endopterygota</taxon>
        <taxon>Coleoptera</taxon>
        <taxon>Polyphaga</taxon>
        <taxon>Cucujiformia</taxon>
        <taxon>Coccinelloidea</taxon>
        <taxon>Coccinellidae</taxon>
        <taxon>Scymninae</taxon>
        <taxon>Scymnini</taxon>
        <taxon>Cryptolaemus</taxon>
    </lineage>
</organism>
<evidence type="ECO:0000256" key="5">
    <source>
        <dbReference type="ARBA" id="ARBA00022833"/>
    </source>
</evidence>
<evidence type="ECO:0000313" key="10">
    <source>
        <dbReference type="EMBL" id="KAL3271191.1"/>
    </source>
</evidence>